<dbReference type="InterPro" id="IPR012337">
    <property type="entry name" value="RNaseH-like_sf"/>
</dbReference>
<protein>
    <submittedName>
        <fullName evidence="1">Uncharacterized protein</fullName>
    </submittedName>
</protein>
<gene>
    <name evidence="1" type="ORF">ACFPTO_11720</name>
</gene>
<keyword evidence="2" id="KW-1185">Reference proteome</keyword>
<dbReference type="Gene3D" id="3.30.420.10">
    <property type="entry name" value="Ribonuclease H-like superfamily/Ribonuclease H"/>
    <property type="match status" value="1"/>
</dbReference>
<name>A0ABW0J8Q5_9BURK</name>
<evidence type="ECO:0000313" key="1">
    <source>
        <dbReference type="EMBL" id="MFC5429462.1"/>
    </source>
</evidence>
<dbReference type="InterPro" id="IPR036397">
    <property type="entry name" value="RNaseH_sf"/>
</dbReference>
<sequence>MALYFVDTEFTNFDVYQLISIAIVVENGSEFYGEVTDFDRSVCSNFAHSVVLPKLGRFPDRAMSFLQLRNALRTSLDGLPLTPAPILCFDFEGDLKLVEHLLGTSLPAGWETLDIYSQIDSLDTERYFMEYDADDHHALNDARANRYAVL</sequence>
<comment type="caution">
    <text evidence="1">The sequence shown here is derived from an EMBL/GenBank/DDBJ whole genome shotgun (WGS) entry which is preliminary data.</text>
</comment>
<dbReference type="Proteomes" id="UP001596103">
    <property type="component" value="Unassembled WGS sequence"/>
</dbReference>
<evidence type="ECO:0000313" key="2">
    <source>
        <dbReference type="Proteomes" id="UP001596103"/>
    </source>
</evidence>
<dbReference type="EMBL" id="JBHSMP010000013">
    <property type="protein sequence ID" value="MFC5429462.1"/>
    <property type="molecule type" value="Genomic_DNA"/>
</dbReference>
<reference evidence="2" key="1">
    <citation type="journal article" date="2019" name="Int. J. Syst. Evol. Microbiol.">
        <title>The Global Catalogue of Microorganisms (GCM) 10K type strain sequencing project: providing services to taxonomists for standard genome sequencing and annotation.</title>
        <authorList>
            <consortium name="The Broad Institute Genomics Platform"/>
            <consortium name="The Broad Institute Genome Sequencing Center for Infectious Disease"/>
            <person name="Wu L."/>
            <person name="Ma J."/>
        </authorList>
    </citation>
    <scope>NUCLEOTIDE SEQUENCE [LARGE SCALE GENOMIC DNA]</scope>
    <source>
        <strain evidence="2">CCUG 56042</strain>
    </source>
</reference>
<dbReference type="RefSeq" id="WP_377711519.1">
    <property type="nucleotide sequence ID" value="NZ_JBHSMP010000013.1"/>
</dbReference>
<proteinExistence type="predicted"/>
<dbReference type="SUPFAM" id="SSF53098">
    <property type="entry name" value="Ribonuclease H-like"/>
    <property type="match status" value="1"/>
</dbReference>
<accession>A0ABW0J8Q5</accession>
<organism evidence="1 2">
    <name type="scientific">Paraburkholderia denitrificans</name>
    <dbReference type="NCBI Taxonomy" id="694025"/>
    <lineage>
        <taxon>Bacteria</taxon>
        <taxon>Pseudomonadati</taxon>
        <taxon>Pseudomonadota</taxon>
        <taxon>Betaproteobacteria</taxon>
        <taxon>Burkholderiales</taxon>
        <taxon>Burkholderiaceae</taxon>
        <taxon>Paraburkholderia</taxon>
    </lineage>
</organism>